<evidence type="ECO:0000256" key="3">
    <source>
        <dbReference type="ARBA" id="ARBA00022448"/>
    </source>
</evidence>
<evidence type="ECO:0000256" key="6">
    <source>
        <dbReference type="ARBA" id="ARBA00022989"/>
    </source>
</evidence>
<evidence type="ECO:0000256" key="8">
    <source>
        <dbReference type="RuleBase" id="RU363032"/>
    </source>
</evidence>
<feature type="transmembrane region" description="Helical" evidence="8">
    <location>
        <begin position="12"/>
        <end position="32"/>
    </location>
</feature>
<sequence length="259" mass="27961">MARGRMNWLKLFSTAVFVFLYLPLLIVVVYSFNDSKLNAEWVGFTLKWYGVLFDDTEMLTAARNSLLIATFSAAVAALLGTLAGMAMSRLRLRLLPALVLAPVAMPDILLGVSLLILFIMLNISLGLVSVILAHITFCIGYVALSVQARMGSMDDSLIEAARDLGASPWQAFSRITLPLLAPGIIAGALMAFTLSIDDFVVTFFTAGVGSSTLPLQIYSMVKIAVTPEVNAISTLLMVVTLLLVTLASRFNKHALRGTI</sequence>
<dbReference type="Pfam" id="PF00528">
    <property type="entry name" value="BPD_transp_1"/>
    <property type="match status" value="1"/>
</dbReference>
<dbReference type="SUPFAM" id="SSF161098">
    <property type="entry name" value="MetI-like"/>
    <property type="match status" value="1"/>
</dbReference>
<dbReference type="Proteomes" id="UP000306585">
    <property type="component" value="Unassembled WGS sequence"/>
</dbReference>
<dbReference type="PANTHER" id="PTHR43848:SF2">
    <property type="entry name" value="PUTRESCINE TRANSPORT SYSTEM PERMEASE PROTEIN POTI"/>
    <property type="match status" value="1"/>
</dbReference>
<reference evidence="10 11" key="1">
    <citation type="journal article" date="2019" name="Appl. Environ. Microbiol.">
        <title>Environmental Evidence and Genomic Insight of Iron-oxidizing Bacteria Preference Towards More Corrosion Resistant Stainless Steel at Higher Salinities.</title>
        <authorList>
            <person name="Garrison C.E."/>
            <person name="Price K.A."/>
            <person name="Field E.K."/>
        </authorList>
    </citation>
    <scope>NUCLEOTIDE SEQUENCE [LARGE SCALE GENOMIC DNA]</scope>
    <source>
        <strain evidence="10 11">P3</strain>
    </source>
</reference>
<dbReference type="InterPro" id="IPR035906">
    <property type="entry name" value="MetI-like_sf"/>
</dbReference>
<feature type="transmembrane region" description="Helical" evidence="8">
    <location>
        <begin position="125"/>
        <end position="144"/>
    </location>
</feature>
<organism evidence="10 11">
    <name type="scientific">Mariprofundus erugo</name>
    <dbReference type="NCBI Taxonomy" id="2528639"/>
    <lineage>
        <taxon>Bacteria</taxon>
        <taxon>Pseudomonadati</taxon>
        <taxon>Pseudomonadota</taxon>
        <taxon>Candidatius Mariprofundia</taxon>
        <taxon>Mariprofundales</taxon>
        <taxon>Mariprofundaceae</taxon>
        <taxon>Mariprofundus</taxon>
    </lineage>
</organism>
<keyword evidence="5 8" id="KW-0812">Transmembrane</keyword>
<comment type="similarity">
    <text evidence="2">Belongs to the binding-protein-dependent transport system permease family. CysTW subfamily.</text>
</comment>
<feature type="transmembrane region" description="Helical" evidence="8">
    <location>
        <begin position="229"/>
        <end position="247"/>
    </location>
</feature>
<keyword evidence="4" id="KW-1003">Cell membrane</keyword>
<accession>A0A5R9GHH5</accession>
<name>A0A5R9GHH5_9PROT</name>
<evidence type="ECO:0000256" key="1">
    <source>
        <dbReference type="ARBA" id="ARBA00004651"/>
    </source>
</evidence>
<evidence type="ECO:0000256" key="5">
    <source>
        <dbReference type="ARBA" id="ARBA00022692"/>
    </source>
</evidence>
<dbReference type="GO" id="GO:0055085">
    <property type="term" value="P:transmembrane transport"/>
    <property type="evidence" value="ECO:0007669"/>
    <property type="project" value="InterPro"/>
</dbReference>
<dbReference type="RefSeq" id="WP_138240267.1">
    <property type="nucleotide sequence ID" value="NZ_VBRY01000018.1"/>
</dbReference>
<feature type="domain" description="ABC transmembrane type-1" evidence="9">
    <location>
        <begin position="62"/>
        <end position="247"/>
    </location>
</feature>
<dbReference type="Gene3D" id="1.10.3720.10">
    <property type="entry name" value="MetI-like"/>
    <property type="match status" value="1"/>
</dbReference>
<protein>
    <submittedName>
        <fullName evidence="10">ABC transporter permease</fullName>
    </submittedName>
</protein>
<keyword evidence="7 8" id="KW-0472">Membrane</keyword>
<keyword evidence="3 8" id="KW-0813">Transport</keyword>
<dbReference type="OrthoDB" id="5294991at2"/>
<dbReference type="AlphaFoldDB" id="A0A5R9GHH5"/>
<comment type="caution">
    <text evidence="10">The sequence shown here is derived from an EMBL/GenBank/DDBJ whole genome shotgun (WGS) entry which is preliminary data.</text>
</comment>
<feature type="transmembrane region" description="Helical" evidence="8">
    <location>
        <begin position="94"/>
        <end position="119"/>
    </location>
</feature>
<dbReference type="InterPro" id="IPR000515">
    <property type="entry name" value="MetI-like"/>
</dbReference>
<gene>
    <name evidence="10" type="ORF">FEF65_13060</name>
</gene>
<keyword evidence="6 8" id="KW-1133">Transmembrane helix</keyword>
<proteinExistence type="inferred from homology"/>
<evidence type="ECO:0000256" key="4">
    <source>
        <dbReference type="ARBA" id="ARBA00022475"/>
    </source>
</evidence>
<evidence type="ECO:0000313" key="11">
    <source>
        <dbReference type="Proteomes" id="UP000306585"/>
    </source>
</evidence>
<dbReference type="InterPro" id="IPR051789">
    <property type="entry name" value="Bact_Polyamine_Transport"/>
</dbReference>
<dbReference type="GO" id="GO:0005886">
    <property type="term" value="C:plasma membrane"/>
    <property type="evidence" value="ECO:0007669"/>
    <property type="project" value="UniProtKB-SubCell"/>
</dbReference>
<dbReference type="EMBL" id="VBRY01000018">
    <property type="protein sequence ID" value="TLS65388.1"/>
    <property type="molecule type" value="Genomic_DNA"/>
</dbReference>
<evidence type="ECO:0000313" key="10">
    <source>
        <dbReference type="EMBL" id="TLS65388.1"/>
    </source>
</evidence>
<dbReference type="CDD" id="cd06261">
    <property type="entry name" value="TM_PBP2"/>
    <property type="match status" value="1"/>
</dbReference>
<evidence type="ECO:0000259" key="9">
    <source>
        <dbReference type="PROSITE" id="PS50928"/>
    </source>
</evidence>
<evidence type="ECO:0000256" key="2">
    <source>
        <dbReference type="ARBA" id="ARBA00007069"/>
    </source>
</evidence>
<dbReference type="PANTHER" id="PTHR43848">
    <property type="entry name" value="PUTRESCINE TRANSPORT SYSTEM PERMEASE PROTEIN POTI"/>
    <property type="match status" value="1"/>
</dbReference>
<feature type="transmembrane region" description="Helical" evidence="8">
    <location>
        <begin position="66"/>
        <end position="87"/>
    </location>
</feature>
<dbReference type="PROSITE" id="PS50928">
    <property type="entry name" value="ABC_TM1"/>
    <property type="match status" value="1"/>
</dbReference>
<keyword evidence="11" id="KW-1185">Reference proteome</keyword>
<evidence type="ECO:0000256" key="7">
    <source>
        <dbReference type="ARBA" id="ARBA00023136"/>
    </source>
</evidence>
<feature type="transmembrane region" description="Helical" evidence="8">
    <location>
        <begin position="179"/>
        <end position="209"/>
    </location>
</feature>
<comment type="subcellular location">
    <subcellularLocation>
        <location evidence="1 8">Cell membrane</location>
        <topology evidence="1 8">Multi-pass membrane protein</topology>
    </subcellularLocation>
</comment>